<protein>
    <recommendedName>
        <fullName evidence="3">Trypsin-like peptidase domain-containing protein</fullName>
    </recommendedName>
</protein>
<dbReference type="EMBL" id="FNAP01000023">
    <property type="protein sequence ID" value="SDF02010.1"/>
    <property type="molecule type" value="Genomic_DNA"/>
</dbReference>
<dbReference type="STRING" id="69960.SAMN05421720_12318"/>
<sequence>MTWKDTLVAIWAPTTDGKGEIGTGFPIARDLLMTARHVVRSEDRDKTKPLEINWLHSRESWSALCSDDDKLIIWECDVHDVAVLKATRPADVEGVCLLSPTRPCDGAIWSGAGFSGADTKNGVQEAGHFCGRVMSMAEKDAFFQISAIETSPDTEAGWCGASGMSILVNERVIGVCCELPANYAGKKVSVAPVWQLWKSMGCHESIRDALPIFGVVEQLRKKLIDVIGRIRLPDDVMDYILGRIAQNKGFGVSEMLQSNEKKVHTLVDAISDMTPSEVFGVFGSHAISENGDLDEHIFAFVQAIAPYLFAANGTEVSVIIEKARSGGALVTDVPIATHTMAEIVVAAAQNRSVQFLARQAEHDLPPGAKLIPFRPFFRNDDQSGVMSAIIEELRHQYPKSDSINGLDFEAGIVNNLSRSYRVENSIDRISAVKIRMSIDKKRGGSLPYMAFILSDNENERGHILASVRNICETLPDLTAVVLDPRCLDADLQALSSFP</sequence>
<proteinExistence type="predicted"/>
<evidence type="ECO:0008006" key="3">
    <source>
        <dbReference type="Google" id="ProtNLM"/>
    </source>
</evidence>
<keyword evidence="2" id="KW-1185">Reference proteome</keyword>
<evidence type="ECO:0000313" key="2">
    <source>
        <dbReference type="Proteomes" id="UP000199412"/>
    </source>
</evidence>
<gene>
    <name evidence="1" type="ORF">SAMN05421720_12318</name>
</gene>
<dbReference type="RefSeq" id="WP_143027250.1">
    <property type="nucleotide sequence ID" value="NZ_FNAP01000023.1"/>
</dbReference>
<accession>A0A1G7HNG7</accession>
<dbReference type="Proteomes" id="UP000199412">
    <property type="component" value="Unassembled WGS sequence"/>
</dbReference>
<dbReference type="SUPFAM" id="SSF50494">
    <property type="entry name" value="Trypsin-like serine proteases"/>
    <property type="match status" value="1"/>
</dbReference>
<dbReference type="AlphaFoldDB" id="A0A1G7HNG7"/>
<name>A0A1G7HNG7_9PROT</name>
<evidence type="ECO:0000313" key="1">
    <source>
        <dbReference type="EMBL" id="SDF02010.1"/>
    </source>
</evidence>
<dbReference type="InterPro" id="IPR009003">
    <property type="entry name" value="Peptidase_S1_PA"/>
</dbReference>
<reference evidence="1 2" key="1">
    <citation type="submission" date="2016-10" db="EMBL/GenBank/DDBJ databases">
        <authorList>
            <person name="de Groot N.N."/>
        </authorList>
    </citation>
    <scope>NUCLEOTIDE SEQUENCE [LARGE SCALE GENOMIC DNA]</scope>
    <source>
        <strain evidence="1 2">ATCC 700224</strain>
    </source>
</reference>
<organism evidence="1 2">
    <name type="scientific">Rhodospira trueperi</name>
    <dbReference type="NCBI Taxonomy" id="69960"/>
    <lineage>
        <taxon>Bacteria</taxon>
        <taxon>Pseudomonadati</taxon>
        <taxon>Pseudomonadota</taxon>
        <taxon>Alphaproteobacteria</taxon>
        <taxon>Rhodospirillales</taxon>
        <taxon>Rhodospirillaceae</taxon>
        <taxon>Rhodospira</taxon>
    </lineage>
</organism>